<accession>A0A8B9AP87</accession>
<dbReference type="AlphaFoldDB" id="A0A8B9AP87"/>
<dbReference type="PANTHER" id="PTHR10791:SF22">
    <property type="entry name" value="BIDIRECTIONAL SUGAR TRANSPORTER SWEET11"/>
    <property type="match status" value="1"/>
</dbReference>
<sequence>MAGHWAFIVGIIGNVSSFLVYLAPVPTFYQVYRKRSTGGFQSVPYSVALFSAMLWIFYAFVKTNSMLLITINSTGCVIEMIYIIMYLAYAPRSARIFTAKIMLLLNVGFFSLILLSTLLLSKGSKRVIVLGWICMCFSASVFAAPLSIIRQVVRTRSVEYMPFTLSLFLTISAVAWFFYGLLTNDLYVMFPNVLGFAFGAVQMLLYVVYKYMVKKVVVEPAVLEHIVTIGVQKAGVELQVPAEESSDGKEAVKANEETNGRDKGKPGEENGLEISPV</sequence>
<keyword evidence="4" id="KW-1003">Cell membrane</keyword>
<reference evidence="13" key="1">
    <citation type="journal article" date="2019" name="Nat. Commun.">
        <title>Genome-wide association mapping of date palm fruit traits.</title>
        <authorList>
            <person name="Hazzouri K.M."/>
            <person name="Gros-Balthazard M."/>
            <person name="Flowers J.M."/>
            <person name="Copetti D."/>
            <person name="Lemansour A."/>
            <person name="Lebrun M."/>
            <person name="Masmoudi K."/>
            <person name="Ferrand S."/>
            <person name="Dhar M.I."/>
            <person name="Fresquez Z.A."/>
            <person name="Rosas U."/>
            <person name="Zhang J."/>
            <person name="Talag J."/>
            <person name="Lee S."/>
            <person name="Kudrna D."/>
            <person name="Powell R.F."/>
            <person name="Leitch I.J."/>
            <person name="Krueger R.R."/>
            <person name="Wing R.A."/>
            <person name="Amiri K.M.A."/>
            <person name="Purugganan M.D."/>
        </authorList>
    </citation>
    <scope>NUCLEOTIDE SEQUENCE [LARGE SCALE GENOMIC DNA]</scope>
    <source>
        <strain evidence="13">cv. Khalas</strain>
    </source>
</reference>
<gene>
    <name evidence="14" type="primary">LOC120111855</name>
</gene>
<keyword evidence="5 11" id="KW-0762">Sugar transport</keyword>
<protein>
    <recommendedName>
        <fullName evidence="11">Bidirectional sugar transporter SWEET</fullName>
    </recommendedName>
</protein>
<feature type="transmembrane region" description="Helical" evidence="11">
    <location>
        <begin position="43"/>
        <end position="61"/>
    </location>
</feature>
<evidence type="ECO:0000313" key="13">
    <source>
        <dbReference type="Proteomes" id="UP000228380"/>
    </source>
</evidence>
<dbReference type="InterPro" id="IPR004316">
    <property type="entry name" value="SWEET_rpt"/>
</dbReference>
<evidence type="ECO:0000256" key="5">
    <source>
        <dbReference type="ARBA" id="ARBA00022597"/>
    </source>
</evidence>
<dbReference type="FunFam" id="1.20.1280.290:FF:000001">
    <property type="entry name" value="Bidirectional sugar transporter SWEET"/>
    <property type="match status" value="1"/>
</dbReference>
<evidence type="ECO:0000256" key="9">
    <source>
        <dbReference type="ARBA" id="ARBA00023136"/>
    </source>
</evidence>
<evidence type="ECO:0000256" key="10">
    <source>
        <dbReference type="ARBA" id="ARBA00037238"/>
    </source>
</evidence>
<dbReference type="RefSeq" id="XP_038985828.1">
    <property type="nucleotide sequence ID" value="XM_039129900.1"/>
</dbReference>
<organism evidence="13 14">
    <name type="scientific">Phoenix dactylifera</name>
    <name type="common">Date palm</name>
    <dbReference type="NCBI Taxonomy" id="42345"/>
    <lineage>
        <taxon>Eukaryota</taxon>
        <taxon>Viridiplantae</taxon>
        <taxon>Streptophyta</taxon>
        <taxon>Embryophyta</taxon>
        <taxon>Tracheophyta</taxon>
        <taxon>Spermatophyta</taxon>
        <taxon>Magnoliopsida</taxon>
        <taxon>Liliopsida</taxon>
        <taxon>Arecaceae</taxon>
        <taxon>Coryphoideae</taxon>
        <taxon>Phoeniceae</taxon>
        <taxon>Phoenix</taxon>
    </lineage>
</organism>
<feature type="compositionally biased region" description="Basic and acidic residues" evidence="12">
    <location>
        <begin position="246"/>
        <end position="268"/>
    </location>
</feature>
<feature type="transmembrane region" description="Helical" evidence="11">
    <location>
        <begin position="188"/>
        <end position="209"/>
    </location>
</feature>
<keyword evidence="8 11" id="KW-1133">Transmembrane helix</keyword>
<dbReference type="KEGG" id="pda:120111855"/>
<feature type="transmembrane region" description="Helical" evidence="11">
    <location>
        <begin position="6"/>
        <end position="31"/>
    </location>
</feature>
<dbReference type="GO" id="GO:0051119">
    <property type="term" value="F:sugar transmembrane transporter activity"/>
    <property type="evidence" value="ECO:0007669"/>
    <property type="project" value="InterPro"/>
</dbReference>
<comment type="function">
    <text evidence="10">Mediates both low-affinity uptake and efflux of sugar across the plasma membrane.</text>
</comment>
<keyword evidence="9 11" id="KW-0472">Membrane</keyword>
<dbReference type="Gene3D" id="1.20.1280.290">
    <property type="match status" value="2"/>
</dbReference>
<dbReference type="GO" id="GO:0005886">
    <property type="term" value="C:plasma membrane"/>
    <property type="evidence" value="ECO:0007669"/>
    <property type="project" value="UniProtKB-SubCell"/>
</dbReference>
<feature type="transmembrane region" description="Helical" evidence="11">
    <location>
        <begin position="101"/>
        <end position="121"/>
    </location>
</feature>
<keyword evidence="13" id="KW-1185">Reference proteome</keyword>
<keyword evidence="7" id="KW-0677">Repeat</keyword>
<evidence type="ECO:0000256" key="1">
    <source>
        <dbReference type="ARBA" id="ARBA00004651"/>
    </source>
</evidence>
<dbReference type="Pfam" id="PF03083">
    <property type="entry name" value="MtN3_slv"/>
    <property type="match status" value="2"/>
</dbReference>
<evidence type="ECO:0000256" key="11">
    <source>
        <dbReference type="RuleBase" id="RU910715"/>
    </source>
</evidence>
<dbReference type="Proteomes" id="UP000228380">
    <property type="component" value="Chromosome 9"/>
</dbReference>
<evidence type="ECO:0000256" key="4">
    <source>
        <dbReference type="ARBA" id="ARBA00022475"/>
    </source>
</evidence>
<comment type="function">
    <text evidence="11">Mediates both low-affinity uptake and efflux of sugar across the membrane.</text>
</comment>
<comment type="subcellular location">
    <subcellularLocation>
        <location evidence="1 11">Cell membrane</location>
        <topology evidence="1 11">Multi-pass membrane protein</topology>
    </subcellularLocation>
</comment>
<feature type="transmembrane region" description="Helical" evidence="11">
    <location>
        <begin position="67"/>
        <end position="89"/>
    </location>
</feature>
<dbReference type="FunFam" id="1.20.1280.290:FF:000003">
    <property type="entry name" value="Bidirectional sugar transporter SWEET"/>
    <property type="match status" value="1"/>
</dbReference>
<evidence type="ECO:0000313" key="14">
    <source>
        <dbReference type="RefSeq" id="XP_038985828.1"/>
    </source>
</evidence>
<keyword evidence="3 11" id="KW-0813">Transport</keyword>
<dbReference type="OrthoDB" id="409725at2759"/>
<feature type="transmembrane region" description="Helical" evidence="11">
    <location>
        <begin position="160"/>
        <end position="182"/>
    </location>
</feature>
<feature type="region of interest" description="Disordered" evidence="12">
    <location>
        <begin position="240"/>
        <end position="277"/>
    </location>
</feature>
<feature type="transmembrane region" description="Helical" evidence="11">
    <location>
        <begin position="127"/>
        <end position="148"/>
    </location>
</feature>
<evidence type="ECO:0000256" key="7">
    <source>
        <dbReference type="ARBA" id="ARBA00022737"/>
    </source>
</evidence>
<evidence type="ECO:0000256" key="6">
    <source>
        <dbReference type="ARBA" id="ARBA00022692"/>
    </source>
</evidence>
<proteinExistence type="inferred from homology"/>
<dbReference type="InterPro" id="IPR047664">
    <property type="entry name" value="SWEET"/>
</dbReference>
<name>A0A8B9AP87_PHODC</name>
<evidence type="ECO:0000256" key="12">
    <source>
        <dbReference type="SAM" id="MobiDB-lite"/>
    </source>
</evidence>
<evidence type="ECO:0000256" key="2">
    <source>
        <dbReference type="ARBA" id="ARBA00007809"/>
    </source>
</evidence>
<evidence type="ECO:0000256" key="8">
    <source>
        <dbReference type="ARBA" id="ARBA00022989"/>
    </source>
</evidence>
<comment type="similarity">
    <text evidence="2 11">Belongs to the SWEET sugar transporter family.</text>
</comment>
<dbReference type="GeneID" id="120111855"/>
<dbReference type="PANTHER" id="PTHR10791">
    <property type="entry name" value="RAG1-ACTIVATING PROTEIN 1"/>
    <property type="match status" value="1"/>
</dbReference>
<evidence type="ECO:0000256" key="3">
    <source>
        <dbReference type="ARBA" id="ARBA00022448"/>
    </source>
</evidence>
<reference evidence="14" key="2">
    <citation type="submission" date="2025-08" db="UniProtKB">
        <authorList>
            <consortium name="RefSeq"/>
        </authorList>
    </citation>
    <scope>IDENTIFICATION</scope>
    <source>
        <tissue evidence="14">Young leaves</tissue>
    </source>
</reference>
<keyword evidence="6 11" id="KW-0812">Transmembrane</keyword>